<sequence>MVKLGVCSVDIHKKEREYKHVNLSDDDTIKYLISYRSKLDKSYGAYSNSEINQAGDNFDFNQEIIVLYASLDKLVEKTVLTKKQNRLLHMLYEGHSIPDIAELTKTDDDAMYQMLNRLAKRIADTNNDLWHYTMGHKGKLLSKKEGCLDENYNSKND</sequence>
<dbReference type="EMBL" id="OK499991">
    <property type="protein sequence ID" value="UGO50828.1"/>
    <property type="molecule type" value="Genomic_DNA"/>
</dbReference>
<organism evidence="1 2">
    <name type="scientific">Bacillus phage vB_BanS_Sophrita</name>
    <dbReference type="NCBI Taxonomy" id="2894790"/>
    <lineage>
        <taxon>Viruses</taxon>
        <taxon>Duplodnaviria</taxon>
        <taxon>Heunggongvirae</taxon>
        <taxon>Uroviricota</taxon>
        <taxon>Caudoviricetes</taxon>
        <taxon>Joanripponvirinae</taxon>
        <taxon>Sophritavirus</taxon>
        <taxon>Sophritavirus sophrita</taxon>
    </lineage>
</organism>
<evidence type="ECO:0000313" key="1">
    <source>
        <dbReference type="EMBL" id="UGO50828.1"/>
    </source>
</evidence>
<keyword evidence="2" id="KW-1185">Reference proteome</keyword>
<accession>A0AAE8YU61</accession>
<proteinExistence type="predicted"/>
<name>A0AAE8YU61_9CAUD</name>
<evidence type="ECO:0000313" key="2">
    <source>
        <dbReference type="Proteomes" id="UP000827460"/>
    </source>
</evidence>
<dbReference type="Proteomes" id="UP000827460">
    <property type="component" value="Segment"/>
</dbReference>
<reference evidence="1" key="1">
    <citation type="submission" date="2021-10" db="EMBL/GenBank/DDBJ databases">
        <authorList>
            <person name="Lavering E.D."/>
            <person name="James R."/>
            <person name="Fairholm J.D."/>
            <person name="Ogilvie B.H."/>
            <person name="Thurgood T.L."/>
            <person name="Robison R.A."/>
            <person name="Grose J.H."/>
        </authorList>
    </citation>
    <scope>NUCLEOTIDE SEQUENCE</scope>
</reference>
<gene>
    <name evidence="1" type="ORF">SOPHRITA_241</name>
</gene>
<protein>
    <submittedName>
        <fullName evidence="1">Uncharacterized protein</fullName>
    </submittedName>
</protein>